<accession>A0AA36AVW4</accession>
<gene>
    <name evidence="1" type="ORF">OCTVUL_1B016862</name>
</gene>
<organism evidence="1 2">
    <name type="scientific">Octopus vulgaris</name>
    <name type="common">Common octopus</name>
    <dbReference type="NCBI Taxonomy" id="6645"/>
    <lineage>
        <taxon>Eukaryota</taxon>
        <taxon>Metazoa</taxon>
        <taxon>Spiralia</taxon>
        <taxon>Lophotrochozoa</taxon>
        <taxon>Mollusca</taxon>
        <taxon>Cephalopoda</taxon>
        <taxon>Coleoidea</taxon>
        <taxon>Octopodiformes</taxon>
        <taxon>Octopoda</taxon>
        <taxon>Incirrata</taxon>
        <taxon>Octopodidae</taxon>
        <taxon>Octopus</taxon>
    </lineage>
</organism>
<keyword evidence="2" id="KW-1185">Reference proteome</keyword>
<protein>
    <submittedName>
        <fullName evidence="1">Uncharacterized protein</fullName>
    </submittedName>
</protein>
<evidence type="ECO:0000313" key="1">
    <source>
        <dbReference type="EMBL" id="CAI9723271.1"/>
    </source>
</evidence>
<dbReference type="Proteomes" id="UP001162480">
    <property type="component" value="Chromosome 5"/>
</dbReference>
<name>A0AA36AVW4_OCTVU</name>
<proteinExistence type="predicted"/>
<sequence>MTRYELRTYQTLKVSECSLYNVQIKLQSYRKKVDGDDKNNRNDRIMTSKLCGNLHHTLSLNAPSDGIDVGDVDVVDFDKDDSGEEV</sequence>
<evidence type="ECO:0000313" key="2">
    <source>
        <dbReference type="Proteomes" id="UP001162480"/>
    </source>
</evidence>
<dbReference type="AlphaFoldDB" id="A0AA36AVW4"/>
<dbReference type="EMBL" id="OX597818">
    <property type="protein sequence ID" value="CAI9723271.1"/>
    <property type="molecule type" value="Genomic_DNA"/>
</dbReference>
<reference evidence="1" key="1">
    <citation type="submission" date="2023-08" db="EMBL/GenBank/DDBJ databases">
        <authorList>
            <person name="Alioto T."/>
            <person name="Alioto T."/>
            <person name="Gomez Garrido J."/>
        </authorList>
    </citation>
    <scope>NUCLEOTIDE SEQUENCE</scope>
</reference>